<dbReference type="EMBL" id="JBHLWK010000035">
    <property type="protein sequence ID" value="MFC0206561.1"/>
    <property type="molecule type" value="Genomic_DNA"/>
</dbReference>
<evidence type="ECO:0000313" key="2">
    <source>
        <dbReference type="Proteomes" id="UP001589798"/>
    </source>
</evidence>
<reference evidence="1 2" key="1">
    <citation type="submission" date="2024-09" db="EMBL/GenBank/DDBJ databases">
        <authorList>
            <person name="Sun Q."/>
            <person name="Mori K."/>
        </authorList>
    </citation>
    <scope>NUCLEOTIDE SEQUENCE [LARGE SCALE GENOMIC DNA]</scope>
    <source>
        <strain evidence="1 2">CCM 7706</strain>
    </source>
</reference>
<dbReference type="Proteomes" id="UP001589798">
    <property type="component" value="Unassembled WGS sequence"/>
</dbReference>
<name>A0ABV6D1P3_9SPHN</name>
<evidence type="ECO:0000313" key="1">
    <source>
        <dbReference type="EMBL" id="MFC0206561.1"/>
    </source>
</evidence>
<organism evidence="1 2">
    <name type="scientific">Novosphingobium soli</name>
    <dbReference type="NCBI Taxonomy" id="574956"/>
    <lineage>
        <taxon>Bacteria</taxon>
        <taxon>Pseudomonadati</taxon>
        <taxon>Pseudomonadota</taxon>
        <taxon>Alphaproteobacteria</taxon>
        <taxon>Sphingomonadales</taxon>
        <taxon>Sphingomonadaceae</taxon>
        <taxon>Novosphingobium</taxon>
    </lineage>
</organism>
<dbReference type="RefSeq" id="WP_379489150.1">
    <property type="nucleotide sequence ID" value="NZ_JBHLWK010000035.1"/>
</dbReference>
<accession>A0ABV6D1P3</accession>
<sequence>MTDANRIAAAINLRVRQLEAQGITGIALANHMIGHMQDLHAIYATAGDRALSDLCDRFPGFERYAKIMEEMSEWNQAMMASGSHPHGDLPELPEPMKAKLVHVLRAAAELEREAQAAVDGRPGDLAERLPELGRCWAEDCGRLVSEFKSSDLPLGSQALVEQVLKATAERICKTMENP</sequence>
<gene>
    <name evidence="1" type="ORF">ACFFJC_20040</name>
</gene>
<proteinExistence type="predicted"/>
<keyword evidence="2" id="KW-1185">Reference proteome</keyword>
<protein>
    <submittedName>
        <fullName evidence="1">Uncharacterized protein</fullName>
    </submittedName>
</protein>
<comment type="caution">
    <text evidence="1">The sequence shown here is derived from an EMBL/GenBank/DDBJ whole genome shotgun (WGS) entry which is preliminary data.</text>
</comment>